<dbReference type="InterPro" id="IPR000073">
    <property type="entry name" value="AB_hydrolase_1"/>
</dbReference>
<dbReference type="KEGG" id="hpel:HZS54_01825"/>
<accession>A0A7D5P7H3</accession>
<dbReference type="AlphaFoldDB" id="A0A7D5P7H3"/>
<dbReference type="InterPro" id="IPR029058">
    <property type="entry name" value="AB_hydrolase_fold"/>
</dbReference>
<dbReference type="GeneID" id="56081288"/>
<reference evidence="2 3" key="1">
    <citation type="submission" date="2020-07" db="EMBL/GenBank/DDBJ databases">
        <title>Halosimplex litoreum sp. nov. and Halosimplex rubrum sp. nov., isolated from different salt environments.</title>
        <authorList>
            <person name="Cui H."/>
        </authorList>
    </citation>
    <scope>NUCLEOTIDE SEQUENCE [LARGE SCALE GENOMIC DNA]</scope>
    <source>
        <strain evidence="2 3">R2</strain>
    </source>
</reference>
<dbReference type="Pfam" id="PF00561">
    <property type="entry name" value="Abhydrolase_1"/>
    <property type="match status" value="1"/>
</dbReference>
<proteinExistence type="predicted"/>
<keyword evidence="3" id="KW-1185">Reference proteome</keyword>
<dbReference type="SUPFAM" id="SSF53474">
    <property type="entry name" value="alpha/beta-Hydrolases"/>
    <property type="match status" value="1"/>
</dbReference>
<sequence length="268" mass="28595">MTVVTNGGVDLYYEARGDPRPPEDADRAADTVVFVEPAGYGAWVWGWQHAALAEGFETVTWDLRGTGRSDTPDGPYEVRTLAGDLEVVLSDHGVAKAHVVGAGLGGMVALAHADRYDRAASLTLFGTTASGDRVDADALDSLFAPRDDPEALRASLRNAFGADIDAHADVIDEIVGWRREEDADRAGFEAQAAAMRSFDRSDSLYEITTPARVYHGVDDAVVPTEAGRDLAEGLPRGEFTAVEGGHLCFVEESAAVNDALLGAFERTE</sequence>
<dbReference type="PANTHER" id="PTHR43433">
    <property type="entry name" value="HYDROLASE, ALPHA/BETA FOLD FAMILY PROTEIN"/>
    <property type="match status" value="1"/>
</dbReference>
<feature type="domain" description="AB hydrolase-1" evidence="1">
    <location>
        <begin position="39"/>
        <end position="252"/>
    </location>
</feature>
<dbReference type="Gene3D" id="3.40.50.1820">
    <property type="entry name" value="alpha/beta hydrolase"/>
    <property type="match status" value="1"/>
</dbReference>
<dbReference type="InterPro" id="IPR050471">
    <property type="entry name" value="AB_hydrolase"/>
</dbReference>
<dbReference type="RefSeq" id="WP_179920272.1">
    <property type="nucleotide sequence ID" value="NZ_CP058909.1"/>
</dbReference>
<organism evidence="2 3">
    <name type="scientific">Halosimplex pelagicum</name>
    <dbReference type="NCBI Taxonomy" id="869886"/>
    <lineage>
        <taxon>Archaea</taxon>
        <taxon>Methanobacteriati</taxon>
        <taxon>Methanobacteriota</taxon>
        <taxon>Stenosarchaea group</taxon>
        <taxon>Halobacteria</taxon>
        <taxon>Halobacteriales</taxon>
        <taxon>Haloarculaceae</taxon>
        <taxon>Halosimplex</taxon>
    </lineage>
</organism>
<dbReference type="Proteomes" id="UP000509346">
    <property type="component" value="Chromosome"/>
</dbReference>
<dbReference type="GO" id="GO:0016787">
    <property type="term" value="F:hydrolase activity"/>
    <property type="evidence" value="ECO:0007669"/>
    <property type="project" value="UniProtKB-KW"/>
</dbReference>
<protein>
    <submittedName>
        <fullName evidence="2">Alpha/beta fold hydrolase</fullName>
    </submittedName>
</protein>
<evidence type="ECO:0000313" key="3">
    <source>
        <dbReference type="Proteomes" id="UP000509346"/>
    </source>
</evidence>
<dbReference type="EMBL" id="CP058909">
    <property type="protein sequence ID" value="QLH80444.1"/>
    <property type="molecule type" value="Genomic_DNA"/>
</dbReference>
<keyword evidence="2" id="KW-0378">Hydrolase</keyword>
<gene>
    <name evidence="2" type="ORF">HZS54_01825</name>
</gene>
<name>A0A7D5P7H3_9EURY</name>
<evidence type="ECO:0000313" key="2">
    <source>
        <dbReference type="EMBL" id="QLH80444.1"/>
    </source>
</evidence>
<dbReference type="PRINTS" id="PR00111">
    <property type="entry name" value="ABHYDROLASE"/>
</dbReference>
<dbReference type="PANTHER" id="PTHR43433:SF5">
    <property type="entry name" value="AB HYDROLASE-1 DOMAIN-CONTAINING PROTEIN"/>
    <property type="match status" value="1"/>
</dbReference>
<evidence type="ECO:0000259" key="1">
    <source>
        <dbReference type="Pfam" id="PF00561"/>
    </source>
</evidence>
<dbReference type="OrthoDB" id="111592at2157"/>